<protein>
    <submittedName>
        <fullName evidence="1">Uncharacterized protein</fullName>
    </submittedName>
</protein>
<reference evidence="1" key="1">
    <citation type="journal article" date="2023" name="G3 (Bethesda)">
        <title>A reference genome for the long-term kleptoplast-retaining sea slug Elysia crispata morphotype clarki.</title>
        <authorList>
            <person name="Eastman K.E."/>
            <person name="Pendleton A.L."/>
            <person name="Shaikh M.A."/>
            <person name="Suttiyut T."/>
            <person name="Ogas R."/>
            <person name="Tomko P."/>
            <person name="Gavelis G."/>
            <person name="Widhalm J.R."/>
            <person name="Wisecaver J.H."/>
        </authorList>
    </citation>
    <scope>NUCLEOTIDE SEQUENCE</scope>
    <source>
        <strain evidence="1">ECLA1</strain>
    </source>
</reference>
<proteinExistence type="predicted"/>
<dbReference type="EMBL" id="JAWDGP010006903">
    <property type="protein sequence ID" value="KAK3733328.1"/>
    <property type="molecule type" value="Genomic_DNA"/>
</dbReference>
<gene>
    <name evidence="1" type="ORF">RRG08_037120</name>
</gene>
<name>A0AAE0Y618_9GAST</name>
<dbReference type="Proteomes" id="UP001283361">
    <property type="component" value="Unassembled WGS sequence"/>
</dbReference>
<evidence type="ECO:0000313" key="1">
    <source>
        <dbReference type="EMBL" id="KAK3733328.1"/>
    </source>
</evidence>
<accession>A0AAE0Y618</accession>
<keyword evidence="2" id="KW-1185">Reference proteome</keyword>
<comment type="caution">
    <text evidence="1">The sequence shown here is derived from an EMBL/GenBank/DDBJ whole genome shotgun (WGS) entry which is preliminary data.</text>
</comment>
<dbReference type="AlphaFoldDB" id="A0AAE0Y618"/>
<sequence>MCGASRVKKTGCWIEEVNDTVLSRTNPLHSTQIGCGAEPNSKRTTKPRGLKPHFVLVLGTIRPEGPVGRPGKHGRLKQRERKRFGGGIVLQHPLGRIPDELTWRCKPSGNPGLLSFHGTHYQMSCRPLTDCQARSNRMHSALLSHFPYLARPMPGHLSLDTPGQKTCSLTLGHDPGVSRQSDQQAWEVDPLLDNGPVAGVPDSPMWTVVIGFSRISNVYRVRSPGLMEPIKVRASSYSSSGREIQEKPPKAPESTILQRNSWPTKLPSSLKSENSAASYKSLNIKVRAWAAKVEVELLKLEETAEVIGHATEPCITGSLTALPVQAQASCGPGISQMGWSRLLHHRAPQNTVCIKGDIRAHWD</sequence>
<organism evidence="1 2">
    <name type="scientific">Elysia crispata</name>
    <name type="common">lettuce slug</name>
    <dbReference type="NCBI Taxonomy" id="231223"/>
    <lineage>
        <taxon>Eukaryota</taxon>
        <taxon>Metazoa</taxon>
        <taxon>Spiralia</taxon>
        <taxon>Lophotrochozoa</taxon>
        <taxon>Mollusca</taxon>
        <taxon>Gastropoda</taxon>
        <taxon>Heterobranchia</taxon>
        <taxon>Euthyneura</taxon>
        <taxon>Panpulmonata</taxon>
        <taxon>Sacoglossa</taxon>
        <taxon>Placobranchoidea</taxon>
        <taxon>Plakobranchidae</taxon>
        <taxon>Elysia</taxon>
    </lineage>
</organism>
<evidence type="ECO:0000313" key="2">
    <source>
        <dbReference type="Proteomes" id="UP001283361"/>
    </source>
</evidence>